<dbReference type="RefSeq" id="WP_240315198.1">
    <property type="nucleotide sequence ID" value="NZ_FNAI01000003.1"/>
</dbReference>
<evidence type="ECO:0000256" key="1">
    <source>
        <dbReference type="ARBA" id="ARBA00023125"/>
    </source>
</evidence>
<dbReference type="Pfam" id="PF13102">
    <property type="entry name" value="Phage_int_SAM_5"/>
    <property type="match status" value="1"/>
</dbReference>
<name>A0A1G6Z986_9SPHI</name>
<keyword evidence="5" id="KW-1185">Reference proteome</keyword>
<dbReference type="AlphaFoldDB" id="A0A1G6Z986"/>
<sequence length="386" mass="45214">MVLKWLDDTLDDFRILIGSVGYRLEFFTCEQLRDYLQDNNKDIDIVAFANEHIDFLKSEQQNREPYSRTFRNIRNSLTDYFGRSQISINEIHSNMLYSYERFLKSPRTQIRINQFGNKVTTQEKGLSKGGLHAHMRDLRTLFNEAKRRYNNDELGIFRIKHYPFTRYKVGSPPASKSRSFDVEQVIIIRDTQVPKDSRIELARDLFMLSFYLCGTNAVDFYHATSANVINGRFEYKRSKTQGRRQDEAFISIKIVDEAKPLLEKYLGKLNTRYGAYDYLDYALYKGMKGLREITNLEELTLYWARHTFGTLARNDCRMSVDDIGEALNHIDNGHSTTDIYLAKDWGIVDDVQFQVITLIKHCEPNTIKFFNLNPIDSRKSMRVVTA</sequence>
<dbReference type="GO" id="GO:0003677">
    <property type="term" value="F:DNA binding"/>
    <property type="evidence" value="ECO:0007669"/>
    <property type="project" value="UniProtKB-KW"/>
</dbReference>
<dbReference type="GO" id="GO:0015074">
    <property type="term" value="P:DNA integration"/>
    <property type="evidence" value="ECO:0007669"/>
    <property type="project" value="InterPro"/>
</dbReference>
<dbReference type="InterPro" id="IPR025269">
    <property type="entry name" value="SAM-like_dom"/>
</dbReference>
<keyword evidence="2" id="KW-0233">DNA recombination</keyword>
<evidence type="ECO:0000256" key="2">
    <source>
        <dbReference type="ARBA" id="ARBA00023172"/>
    </source>
</evidence>
<gene>
    <name evidence="4" type="ORF">SAMN05216464_103262</name>
</gene>
<dbReference type="Proteomes" id="UP000199072">
    <property type="component" value="Unassembled WGS sequence"/>
</dbReference>
<proteinExistence type="predicted"/>
<dbReference type="Gene3D" id="1.10.443.10">
    <property type="entry name" value="Intergrase catalytic core"/>
    <property type="match status" value="1"/>
</dbReference>
<dbReference type="Gene3D" id="1.10.150.130">
    <property type="match status" value="1"/>
</dbReference>
<dbReference type="EMBL" id="FNAI01000003">
    <property type="protein sequence ID" value="SDD99032.1"/>
    <property type="molecule type" value="Genomic_DNA"/>
</dbReference>
<evidence type="ECO:0000313" key="5">
    <source>
        <dbReference type="Proteomes" id="UP000199072"/>
    </source>
</evidence>
<dbReference type="InterPro" id="IPR011010">
    <property type="entry name" value="DNA_brk_join_enz"/>
</dbReference>
<protein>
    <recommendedName>
        <fullName evidence="3">Phage integrase SAM-like domain-containing protein</fullName>
    </recommendedName>
</protein>
<dbReference type="InterPro" id="IPR013762">
    <property type="entry name" value="Integrase-like_cat_sf"/>
</dbReference>
<dbReference type="STRING" id="1391627.SAMN05216464_103262"/>
<dbReference type="InterPro" id="IPR010998">
    <property type="entry name" value="Integrase_recombinase_N"/>
</dbReference>
<dbReference type="SUPFAM" id="SSF56349">
    <property type="entry name" value="DNA breaking-rejoining enzymes"/>
    <property type="match status" value="1"/>
</dbReference>
<keyword evidence="1" id="KW-0238">DNA-binding</keyword>
<feature type="domain" description="Phage integrase SAM-like" evidence="3">
    <location>
        <begin position="46"/>
        <end position="148"/>
    </location>
</feature>
<evidence type="ECO:0000313" key="4">
    <source>
        <dbReference type="EMBL" id="SDD99032.1"/>
    </source>
</evidence>
<reference evidence="4 5" key="1">
    <citation type="submission" date="2016-10" db="EMBL/GenBank/DDBJ databases">
        <authorList>
            <person name="de Groot N.N."/>
        </authorList>
    </citation>
    <scope>NUCLEOTIDE SEQUENCE [LARGE SCALE GENOMIC DNA]</scope>
    <source>
        <strain evidence="4 5">47C3B</strain>
    </source>
</reference>
<evidence type="ECO:0000259" key="3">
    <source>
        <dbReference type="Pfam" id="PF13102"/>
    </source>
</evidence>
<accession>A0A1G6Z986</accession>
<dbReference type="GO" id="GO:0006310">
    <property type="term" value="P:DNA recombination"/>
    <property type="evidence" value="ECO:0007669"/>
    <property type="project" value="UniProtKB-KW"/>
</dbReference>
<organism evidence="4 5">
    <name type="scientific">Mucilaginibacter pineti</name>
    <dbReference type="NCBI Taxonomy" id="1391627"/>
    <lineage>
        <taxon>Bacteria</taxon>
        <taxon>Pseudomonadati</taxon>
        <taxon>Bacteroidota</taxon>
        <taxon>Sphingobacteriia</taxon>
        <taxon>Sphingobacteriales</taxon>
        <taxon>Sphingobacteriaceae</taxon>
        <taxon>Mucilaginibacter</taxon>
    </lineage>
</organism>